<dbReference type="GO" id="GO:0046872">
    <property type="term" value="F:metal ion binding"/>
    <property type="evidence" value="ECO:0007669"/>
    <property type="project" value="UniProtKB-KW"/>
</dbReference>
<evidence type="ECO:0000313" key="5">
    <source>
        <dbReference type="EMBL" id="KKM20935.1"/>
    </source>
</evidence>
<organism evidence="5">
    <name type="scientific">marine sediment metagenome</name>
    <dbReference type="NCBI Taxonomy" id="412755"/>
    <lineage>
        <taxon>unclassified sequences</taxon>
        <taxon>metagenomes</taxon>
        <taxon>ecological metagenomes</taxon>
    </lineage>
</organism>
<dbReference type="EMBL" id="LAZR01013666">
    <property type="protein sequence ID" value="KKM20935.1"/>
    <property type="molecule type" value="Genomic_DNA"/>
</dbReference>
<name>A0A0F9KZB9_9ZZZZ</name>
<dbReference type="PANTHER" id="PTHR12589:SF7">
    <property type="entry name" value="6-PYRUVOYL TETRAHYDROBIOPTERIN SYNTHASE"/>
    <property type="match status" value="1"/>
</dbReference>
<dbReference type="NCBIfam" id="TIGR03367">
    <property type="entry name" value="queuosine_QueD"/>
    <property type="match status" value="1"/>
</dbReference>
<comment type="caution">
    <text evidence="5">The sequence shown here is derived from an EMBL/GenBank/DDBJ whole genome shotgun (WGS) entry which is preliminary data.</text>
</comment>
<keyword evidence="3" id="KW-0862">Zinc</keyword>
<reference evidence="5" key="1">
    <citation type="journal article" date="2015" name="Nature">
        <title>Complex archaea that bridge the gap between prokaryotes and eukaryotes.</title>
        <authorList>
            <person name="Spang A."/>
            <person name="Saw J.H."/>
            <person name="Jorgensen S.L."/>
            <person name="Zaremba-Niedzwiedzka K."/>
            <person name="Martijn J."/>
            <person name="Lind A.E."/>
            <person name="van Eijk R."/>
            <person name="Schleper C."/>
            <person name="Guy L."/>
            <person name="Ettema T.J."/>
        </authorList>
    </citation>
    <scope>NUCLEOTIDE SEQUENCE</scope>
</reference>
<keyword evidence="2" id="KW-0479">Metal-binding</keyword>
<dbReference type="SUPFAM" id="SSF55620">
    <property type="entry name" value="Tetrahydrobiopterin biosynthesis enzymes-like"/>
    <property type="match status" value="1"/>
</dbReference>
<keyword evidence="4" id="KW-0456">Lyase</keyword>
<protein>
    <recommendedName>
        <fullName evidence="6">6-pyruvoyl tetrahydrobiopterin synthase</fullName>
    </recommendedName>
</protein>
<gene>
    <name evidence="5" type="ORF">LCGC14_1640490</name>
</gene>
<evidence type="ECO:0000256" key="2">
    <source>
        <dbReference type="ARBA" id="ARBA00022723"/>
    </source>
</evidence>
<dbReference type="Pfam" id="PF01242">
    <property type="entry name" value="PTPS"/>
    <property type="match status" value="1"/>
</dbReference>
<comment type="cofactor">
    <cofactor evidence="1">
        <name>Zn(2+)</name>
        <dbReference type="ChEBI" id="CHEBI:29105"/>
    </cofactor>
</comment>
<dbReference type="PIRSF" id="PIRSF006113">
    <property type="entry name" value="PTP_synth"/>
    <property type="match status" value="1"/>
</dbReference>
<dbReference type="AlphaFoldDB" id="A0A0F9KZB9"/>
<evidence type="ECO:0000256" key="4">
    <source>
        <dbReference type="ARBA" id="ARBA00023239"/>
    </source>
</evidence>
<dbReference type="PANTHER" id="PTHR12589">
    <property type="entry name" value="PYRUVOYL TETRAHYDROBIOPTERIN SYNTHASE"/>
    <property type="match status" value="1"/>
</dbReference>
<dbReference type="Gene3D" id="3.30.479.10">
    <property type="entry name" value="6-pyruvoyl tetrahydropterin synthase/QueD"/>
    <property type="match status" value="1"/>
</dbReference>
<evidence type="ECO:0000256" key="3">
    <source>
        <dbReference type="ARBA" id="ARBA00022833"/>
    </source>
</evidence>
<proteinExistence type="predicted"/>
<dbReference type="InterPro" id="IPR007115">
    <property type="entry name" value="6-PTP_synth/QueD"/>
</dbReference>
<accession>A0A0F9KZB9</accession>
<sequence>MDKTIEISRTFRLQSAHRLPNVPEDHKCHRMHGHSWTINIYLTGETEPEMGWVADFADIGAIWRERIHDVLDHRVMNDVIPNPTSENVCMWIYGTLVGLVQAIGLRITEVEVSEDEVSSARLRIDGASK</sequence>
<dbReference type="InterPro" id="IPR038418">
    <property type="entry name" value="6-PTP_synth/QueD_sf"/>
</dbReference>
<evidence type="ECO:0008006" key="6">
    <source>
        <dbReference type="Google" id="ProtNLM"/>
    </source>
</evidence>
<evidence type="ECO:0000256" key="1">
    <source>
        <dbReference type="ARBA" id="ARBA00001947"/>
    </source>
</evidence>
<dbReference type="GO" id="GO:0070497">
    <property type="term" value="F:6-carboxytetrahydropterin synthase activity"/>
    <property type="evidence" value="ECO:0007669"/>
    <property type="project" value="TreeGrafter"/>
</dbReference>